<dbReference type="InterPro" id="IPR043038">
    <property type="entry name" value="VbhA_sf"/>
</dbReference>
<reference evidence="2 4" key="2">
    <citation type="submission" date="2023-03" db="EMBL/GenBank/DDBJ databases">
        <title>Comparative genome and transcriptome analysis combination mining strategies for increasing vitamin B12 production of Ensifer adhaerens strain.</title>
        <authorList>
            <person name="Yongheng L."/>
        </authorList>
    </citation>
    <scope>NUCLEOTIDE SEQUENCE [LARGE SCALE GENOMIC DNA]</scope>
    <source>
        <strain evidence="2 4">Casida A-T305</strain>
        <plasmid evidence="2 4">unnamedB</plasmid>
    </source>
</reference>
<dbReference type="KEGG" id="eah:FA04_33090"/>
<geneLocation type="plasmid" evidence="2 4">
    <name>unnamedB</name>
</geneLocation>
<dbReference type="AlphaFoldDB" id="A0A9Q9DDQ0"/>
<geneLocation type="plasmid" evidence="1 3">
    <name>pB</name>
</geneLocation>
<evidence type="ECO:0000313" key="2">
    <source>
        <dbReference type="EMBL" id="WFP94728.1"/>
    </source>
</evidence>
<evidence type="ECO:0000313" key="1">
    <source>
        <dbReference type="EMBL" id="USJ27953.1"/>
    </source>
</evidence>
<keyword evidence="1" id="KW-0614">Plasmid</keyword>
<organism evidence="1 3">
    <name type="scientific">Ensifer adhaerens</name>
    <name type="common">Sinorhizobium morelense</name>
    <dbReference type="NCBI Taxonomy" id="106592"/>
    <lineage>
        <taxon>Bacteria</taxon>
        <taxon>Pseudomonadati</taxon>
        <taxon>Pseudomonadota</taxon>
        <taxon>Alphaproteobacteria</taxon>
        <taxon>Hyphomicrobiales</taxon>
        <taxon>Rhizobiaceae</taxon>
        <taxon>Sinorhizobium/Ensifer group</taxon>
        <taxon>Ensifer</taxon>
    </lineage>
</organism>
<dbReference type="RefSeq" id="WP_034800379.1">
    <property type="nucleotide sequence ID" value="NZ_CP015882.1"/>
</dbReference>
<evidence type="ECO:0008006" key="5">
    <source>
        <dbReference type="Google" id="ProtNLM"/>
    </source>
</evidence>
<dbReference type="EMBL" id="CP098809">
    <property type="protein sequence ID" value="USJ27953.1"/>
    <property type="molecule type" value="Genomic_DNA"/>
</dbReference>
<sequence length="63" mass="7424">MATRKEIADRVIAKWQARGIAIDHTAEFQALLRLWIAGDISIDDIRRRHLKMLRERARTAKRN</sequence>
<protein>
    <recommendedName>
        <fullName evidence="5">Antitoxin VbhA domain-containing protein</fullName>
    </recommendedName>
</protein>
<evidence type="ECO:0000313" key="3">
    <source>
        <dbReference type="Proteomes" id="UP001055460"/>
    </source>
</evidence>
<dbReference type="EMBL" id="CP121310">
    <property type="protein sequence ID" value="WFP94728.1"/>
    <property type="molecule type" value="Genomic_DNA"/>
</dbReference>
<proteinExistence type="predicted"/>
<name>A0A9Q9DDQ0_ENSAD</name>
<reference evidence="1" key="1">
    <citation type="submission" date="2022-06" db="EMBL/GenBank/DDBJ databases">
        <title>Physiological and biochemical characterization and genomic elucidation of a strain of the genus Ensifer adhaerens M8 that combines arsenic oxidation and chromium reduction.</title>
        <authorList>
            <person name="Li X."/>
            <person name="Yu c."/>
        </authorList>
    </citation>
    <scope>NUCLEOTIDE SEQUENCE</scope>
    <source>
        <strain evidence="1">M8</strain>
        <plasmid evidence="1">pB</plasmid>
    </source>
</reference>
<dbReference type="OrthoDB" id="8372059at2"/>
<keyword evidence="4" id="KW-1185">Reference proteome</keyword>
<dbReference type="Proteomes" id="UP001214094">
    <property type="component" value="Plasmid unnamedB"/>
</dbReference>
<dbReference type="GeneID" id="29522740"/>
<gene>
    <name evidence="1" type="ORF">NE863_29215</name>
    <name evidence="2" type="ORF">P4B07_33600</name>
</gene>
<evidence type="ECO:0000313" key="4">
    <source>
        <dbReference type="Proteomes" id="UP001214094"/>
    </source>
</evidence>
<dbReference type="Proteomes" id="UP001055460">
    <property type="component" value="Plasmid pB"/>
</dbReference>
<dbReference type="Gene3D" id="1.10.8.1050">
    <property type="entry name" value="Antitoxin VbhA-like"/>
    <property type="match status" value="1"/>
</dbReference>
<accession>A0A9Q9DDQ0</accession>